<protein>
    <submittedName>
        <fullName evidence="1">Uncharacterized protein</fullName>
    </submittedName>
</protein>
<dbReference type="Proteomes" id="UP001213000">
    <property type="component" value="Unassembled WGS sequence"/>
</dbReference>
<dbReference type="AlphaFoldDB" id="A0AAD5Z026"/>
<comment type="caution">
    <text evidence="1">The sequence shown here is derived from an EMBL/GenBank/DDBJ whole genome shotgun (WGS) entry which is preliminary data.</text>
</comment>
<keyword evidence="2" id="KW-1185">Reference proteome</keyword>
<evidence type="ECO:0000313" key="1">
    <source>
        <dbReference type="EMBL" id="KAJ3575866.1"/>
    </source>
</evidence>
<name>A0AAD5Z026_9AGAR</name>
<accession>A0AAD5Z026</accession>
<sequence length="179" mass="19187">MASRFADSLRPLRPPNAPFSTISLPHALWLVIAATFAARAIPGANAYSWNLRSNPQQCQNMTIDLTGTGGQPPFRILIIPFGASPLPNNIEARKIQETVFATGNQRNGSVMLNYPANSQFVAVVSVDRLLLVNAAFSPGGWLDPPAIIVFLTGRPTIGVTRVSTRNDHPSSPCCAAVHS</sequence>
<proteinExistence type="predicted"/>
<organism evidence="1 2">
    <name type="scientific">Leucocoprinus birnbaumii</name>
    <dbReference type="NCBI Taxonomy" id="56174"/>
    <lineage>
        <taxon>Eukaryota</taxon>
        <taxon>Fungi</taxon>
        <taxon>Dikarya</taxon>
        <taxon>Basidiomycota</taxon>
        <taxon>Agaricomycotina</taxon>
        <taxon>Agaricomycetes</taxon>
        <taxon>Agaricomycetidae</taxon>
        <taxon>Agaricales</taxon>
        <taxon>Agaricineae</taxon>
        <taxon>Agaricaceae</taxon>
        <taxon>Leucocoprinus</taxon>
    </lineage>
</organism>
<gene>
    <name evidence="1" type="ORF">NP233_g809</name>
</gene>
<dbReference type="EMBL" id="JANIEX010000025">
    <property type="protein sequence ID" value="KAJ3575866.1"/>
    <property type="molecule type" value="Genomic_DNA"/>
</dbReference>
<evidence type="ECO:0000313" key="2">
    <source>
        <dbReference type="Proteomes" id="UP001213000"/>
    </source>
</evidence>
<reference evidence="1" key="1">
    <citation type="submission" date="2022-07" db="EMBL/GenBank/DDBJ databases">
        <title>Genome Sequence of Leucocoprinus birnbaumii.</title>
        <authorList>
            <person name="Buettner E."/>
        </authorList>
    </citation>
    <scope>NUCLEOTIDE SEQUENCE</scope>
    <source>
        <strain evidence="1">VT141</strain>
    </source>
</reference>